<dbReference type="Pfam" id="PF08282">
    <property type="entry name" value="Hydrolase_3"/>
    <property type="match status" value="1"/>
</dbReference>
<dbReference type="SUPFAM" id="SSF56784">
    <property type="entry name" value="HAD-like"/>
    <property type="match status" value="1"/>
</dbReference>
<dbReference type="NCBIfam" id="TIGR00099">
    <property type="entry name" value="Cof-subfamily"/>
    <property type="match status" value="1"/>
</dbReference>
<evidence type="ECO:0000313" key="1">
    <source>
        <dbReference type="EMBL" id="AAO03926.1"/>
    </source>
</evidence>
<dbReference type="GO" id="GO:0016791">
    <property type="term" value="F:phosphatase activity"/>
    <property type="evidence" value="ECO:0007669"/>
    <property type="project" value="UniProtKB-ARBA"/>
</dbReference>
<dbReference type="AlphaFoldDB" id="A0A0H2VEK0"/>
<evidence type="ECO:0000313" key="2">
    <source>
        <dbReference type="Proteomes" id="UP000001411"/>
    </source>
</evidence>
<gene>
    <name evidence="1" type="ordered locus">SE_0329</name>
</gene>
<dbReference type="InterPro" id="IPR023214">
    <property type="entry name" value="HAD_sf"/>
</dbReference>
<dbReference type="SFLD" id="SFLDG01140">
    <property type="entry name" value="C2.B:_Phosphomannomutase_and_P"/>
    <property type="match status" value="1"/>
</dbReference>
<dbReference type="PROSITE" id="PS01228">
    <property type="entry name" value="COF_1"/>
    <property type="match status" value="1"/>
</dbReference>
<reference evidence="1 2" key="1">
    <citation type="journal article" date="2003" name="Mol. Microbiol.">
        <title>Genome-based analysis of virulence genes in a non-biofilm-forming Staphylococcus epidermidis strain (ATCC 12228).</title>
        <authorList>
            <person name="Zhang Y.Q."/>
            <person name="Ren S.X."/>
            <person name="Li H.L."/>
            <person name="Wang Y.X."/>
            <person name="Fu G."/>
            <person name="Yang J."/>
            <person name="Qin Z.Q."/>
            <person name="Miao Y.G."/>
            <person name="Wang W.Y."/>
            <person name="Chen R.S."/>
            <person name="Shen Y."/>
            <person name="Chen Z."/>
            <person name="Yuan Z.H."/>
            <person name="Zhao G.P."/>
            <person name="Qu D."/>
            <person name="Danchin A."/>
            <person name="Wen Y.M."/>
        </authorList>
    </citation>
    <scope>NUCLEOTIDE SEQUENCE [LARGE SCALE GENOMIC DNA]</scope>
    <source>
        <strain evidence="2">ATCC 12228 / FDA PCI 1200</strain>
    </source>
</reference>
<dbReference type="PANTHER" id="PTHR10000">
    <property type="entry name" value="PHOSPHOSERINE PHOSPHATASE"/>
    <property type="match status" value="1"/>
</dbReference>
<dbReference type="InterPro" id="IPR036412">
    <property type="entry name" value="HAD-like_sf"/>
</dbReference>
<dbReference type="CDD" id="cd07516">
    <property type="entry name" value="HAD_Pase"/>
    <property type="match status" value="1"/>
</dbReference>
<dbReference type="PATRIC" id="fig|176280.10.peg.303"/>
<protein>
    <recommendedName>
        <fullName evidence="3">Cof-type HAD-IIB family hydrolase</fullName>
    </recommendedName>
</protein>
<dbReference type="GO" id="GO:0000287">
    <property type="term" value="F:magnesium ion binding"/>
    <property type="evidence" value="ECO:0007669"/>
    <property type="project" value="TreeGrafter"/>
</dbReference>
<name>A0A0H2VEK0_STAES</name>
<dbReference type="eggNOG" id="COG0561">
    <property type="taxonomic scope" value="Bacteria"/>
</dbReference>
<dbReference type="Gene3D" id="3.40.50.1000">
    <property type="entry name" value="HAD superfamily/HAD-like"/>
    <property type="match status" value="1"/>
</dbReference>
<evidence type="ECO:0008006" key="3">
    <source>
        <dbReference type="Google" id="ProtNLM"/>
    </source>
</evidence>
<dbReference type="GeneID" id="50019507"/>
<dbReference type="PROSITE" id="PS01229">
    <property type="entry name" value="COF_2"/>
    <property type="match status" value="1"/>
</dbReference>
<dbReference type="OrthoDB" id="9806027at2"/>
<dbReference type="KEGG" id="sep:SE_0329"/>
<dbReference type="Proteomes" id="UP000001411">
    <property type="component" value="Chromosome"/>
</dbReference>
<dbReference type="SFLD" id="SFLDS00003">
    <property type="entry name" value="Haloacid_Dehalogenase"/>
    <property type="match status" value="1"/>
</dbReference>
<sequence>MIKLIATDMDGTLLNAGHEITTMNQEAIKFAQANGITVVIATGRAFYEAQTPVAETDLKVPYICLNGAEVREESFNIMSTSHLNHDLVHKITTALKNNHIYYQIYTNRGIYTEDPKRDLAIYIDIAERAGQKADVAKIRNNIQKRIDNGTLKVVENYDSIEDIPGELIMKVLAFDADLSKIDQVGQELASSPNLAVSSSSRGNLEITHSDAQKGIALSAIAHQLGIDLTDVVAIGDNLNDISMLERVGYPVAMNNATDEVKHIAKYVTDTNENSGVGKAIMKILKEENNLEV</sequence>
<dbReference type="PANTHER" id="PTHR10000:SF55">
    <property type="entry name" value="5-AMINO-6-(5-PHOSPHO-D-RIBITYLAMINO)URACIL PHOSPHATASE YCSE"/>
    <property type="match status" value="1"/>
</dbReference>
<dbReference type="Gene3D" id="3.30.1240.10">
    <property type="match status" value="1"/>
</dbReference>
<dbReference type="GO" id="GO:0005829">
    <property type="term" value="C:cytosol"/>
    <property type="evidence" value="ECO:0007669"/>
    <property type="project" value="TreeGrafter"/>
</dbReference>
<proteinExistence type="predicted"/>
<dbReference type="SFLD" id="SFLDG01144">
    <property type="entry name" value="C2.B.4:_PGP_Like"/>
    <property type="match status" value="1"/>
</dbReference>
<accession>A0A0H2VEK0</accession>
<organism evidence="1 2">
    <name type="scientific">Staphylococcus epidermidis (strain ATCC 12228 / FDA PCI 1200)</name>
    <dbReference type="NCBI Taxonomy" id="176280"/>
    <lineage>
        <taxon>Bacteria</taxon>
        <taxon>Bacillati</taxon>
        <taxon>Bacillota</taxon>
        <taxon>Bacilli</taxon>
        <taxon>Bacillales</taxon>
        <taxon>Staphylococcaceae</taxon>
        <taxon>Staphylococcus</taxon>
    </lineage>
</organism>
<dbReference type="EMBL" id="AE015929">
    <property type="protein sequence ID" value="AAO03926.1"/>
    <property type="molecule type" value="Genomic_DNA"/>
</dbReference>
<dbReference type="NCBIfam" id="TIGR01484">
    <property type="entry name" value="HAD-SF-IIB"/>
    <property type="match status" value="1"/>
</dbReference>
<dbReference type="InterPro" id="IPR006379">
    <property type="entry name" value="HAD-SF_hydro_IIB"/>
</dbReference>
<dbReference type="HOGENOM" id="CLU_044146_1_3_9"/>
<dbReference type="RefSeq" id="WP_002469110.1">
    <property type="nucleotide sequence ID" value="NC_004461.1"/>
</dbReference>
<dbReference type="InterPro" id="IPR000150">
    <property type="entry name" value="Cof"/>
</dbReference>